<dbReference type="GO" id="GO:0003735">
    <property type="term" value="F:structural constituent of ribosome"/>
    <property type="evidence" value="ECO:0007669"/>
    <property type="project" value="InterPro"/>
</dbReference>
<dbReference type="SUPFAM" id="SSF52161">
    <property type="entry name" value="Ribosomal protein L13"/>
    <property type="match status" value="1"/>
</dbReference>
<dbReference type="AlphaFoldDB" id="A0A4R8M296"/>
<evidence type="ECO:0000256" key="4">
    <source>
        <dbReference type="HAMAP-Rule" id="MF_01366"/>
    </source>
</evidence>
<comment type="subunit">
    <text evidence="4">Part of the 50S ribosomal subunit.</text>
</comment>
<dbReference type="HAMAP" id="MF_01366">
    <property type="entry name" value="Ribosomal_uL13"/>
    <property type="match status" value="1"/>
</dbReference>
<protein>
    <recommendedName>
        <fullName evidence="4">Large ribosomal subunit protein uL13</fullName>
    </recommendedName>
</protein>
<dbReference type="Gene3D" id="3.90.1180.10">
    <property type="entry name" value="Ribosomal protein L13"/>
    <property type="match status" value="1"/>
</dbReference>
<dbReference type="RefSeq" id="WP_133959043.1">
    <property type="nucleotide sequence ID" value="NZ_SORI01000026.1"/>
</dbReference>
<comment type="similarity">
    <text evidence="1 4">Belongs to the universal ribosomal protein uL13 family.</text>
</comment>
<dbReference type="NCBIfam" id="TIGR01066">
    <property type="entry name" value="rplM_bact"/>
    <property type="match status" value="1"/>
</dbReference>
<evidence type="ECO:0000256" key="2">
    <source>
        <dbReference type="ARBA" id="ARBA00022980"/>
    </source>
</evidence>
<evidence type="ECO:0000256" key="3">
    <source>
        <dbReference type="ARBA" id="ARBA00023274"/>
    </source>
</evidence>
<dbReference type="CDD" id="cd00392">
    <property type="entry name" value="Ribosomal_L13"/>
    <property type="match status" value="1"/>
</dbReference>
<dbReference type="PANTHER" id="PTHR11545:SF2">
    <property type="entry name" value="LARGE RIBOSOMAL SUBUNIT PROTEIN UL13M"/>
    <property type="match status" value="1"/>
</dbReference>
<dbReference type="GO" id="GO:0003729">
    <property type="term" value="F:mRNA binding"/>
    <property type="evidence" value="ECO:0007669"/>
    <property type="project" value="TreeGrafter"/>
</dbReference>
<sequence>MSDSRSFMAVKEKVEHQWYIVDATDKPLGRIASQVAKILMGKNKPTYTPHVDCGDFVVIINAEKAKLTGNKRLKSTVHYYTGYLGGFRSATYGEMMDKKPVQLMERVVKGMLPRTRLKLHKKLKVYAGPEHPHAAQRPVAIEV</sequence>
<dbReference type="InterPro" id="IPR005822">
    <property type="entry name" value="Ribosomal_uL13"/>
</dbReference>
<dbReference type="Pfam" id="PF00572">
    <property type="entry name" value="Ribosomal_L13"/>
    <property type="match status" value="1"/>
</dbReference>
<comment type="caution">
    <text evidence="5">The sequence shown here is derived from an EMBL/GenBank/DDBJ whole genome shotgun (WGS) entry which is preliminary data.</text>
</comment>
<proteinExistence type="inferred from homology"/>
<reference evidence="5 6" key="1">
    <citation type="submission" date="2019-03" db="EMBL/GenBank/DDBJ databases">
        <title>Genomic Encyclopedia of Type Strains, Phase IV (KMG-IV): sequencing the most valuable type-strain genomes for metagenomic binning, comparative biology and taxonomic classification.</title>
        <authorList>
            <person name="Goeker M."/>
        </authorList>
    </citation>
    <scope>NUCLEOTIDE SEQUENCE [LARGE SCALE GENOMIC DNA]</scope>
    <source>
        <strain evidence="5 6">DSM 25964</strain>
    </source>
</reference>
<comment type="function">
    <text evidence="4">This protein is one of the early assembly proteins of the 50S ribosomal subunit, although it is not seen to bind rRNA by itself. It is important during the early stages of 50S assembly.</text>
</comment>
<dbReference type="GO" id="GO:0006412">
    <property type="term" value="P:translation"/>
    <property type="evidence" value="ECO:0007669"/>
    <property type="project" value="UniProtKB-UniRule"/>
</dbReference>
<dbReference type="GO" id="GO:0022625">
    <property type="term" value="C:cytosolic large ribosomal subunit"/>
    <property type="evidence" value="ECO:0007669"/>
    <property type="project" value="TreeGrafter"/>
</dbReference>
<dbReference type="GO" id="GO:0017148">
    <property type="term" value="P:negative regulation of translation"/>
    <property type="evidence" value="ECO:0007669"/>
    <property type="project" value="TreeGrafter"/>
</dbReference>
<keyword evidence="2 4" id="KW-0689">Ribosomal protein</keyword>
<evidence type="ECO:0000313" key="5">
    <source>
        <dbReference type="EMBL" id="TDY54994.1"/>
    </source>
</evidence>
<dbReference type="PANTHER" id="PTHR11545">
    <property type="entry name" value="RIBOSOMAL PROTEIN L13"/>
    <property type="match status" value="1"/>
</dbReference>
<dbReference type="InterPro" id="IPR005823">
    <property type="entry name" value="Ribosomal_uL13_bac-type"/>
</dbReference>
<keyword evidence="3 4" id="KW-0687">Ribonucleoprotein</keyword>
<gene>
    <name evidence="4" type="primary">rplM</name>
    <name evidence="5" type="ORF">C8D99_12617</name>
</gene>
<name>A0A4R8M296_9BACT</name>
<organism evidence="5 6">
    <name type="scientific">Aminivibrio pyruvatiphilus</name>
    <dbReference type="NCBI Taxonomy" id="1005740"/>
    <lineage>
        <taxon>Bacteria</taxon>
        <taxon>Thermotogati</taxon>
        <taxon>Synergistota</taxon>
        <taxon>Synergistia</taxon>
        <taxon>Synergistales</taxon>
        <taxon>Aminobacteriaceae</taxon>
        <taxon>Aminivibrio</taxon>
    </lineage>
</organism>
<dbReference type="OrthoDB" id="9801330at2"/>
<accession>A0A4R8M296</accession>
<dbReference type="EMBL" id="SORI01000026">
    <property type="protein sequence ID" value="TDY54994.1"/>
    <property type="molecule type" value="Genomic_DNA"/>
</dbReference>
<dbReference type="InterPro" id="IPR036899">
    <property type="entry name" value="Ribosomal_uL13_sf"/>
</dbReference>
<dbReference type="PIRSF" id="PIRSF002181">
    <property type="entry name" value="Ribosomal_L13"/>
    <property type="match status" value="1"/>
</dbReference>
<dbReference type="Proteomes" id="UP000295066">
    <property type="component" value="Unassembled WGS sequence"/>
</dbReference>
<keyword evidence="6" id="KW-1185">Reference proteome</keyword>
<evidence type="ECO:0000256" key="1">
    <source>
        <dbReference type="ARBA" id="ARBA00006227"/>
    </source>
</evidence>
<evidence type="ECO:0000313" key="6">
    <source>
        <dbReference type="Proteomes" id="UP000295066"/>
    </source>
</evidence>